<sequence>MLRLPLVPLAMCLLGVAQAATPLRPTSDQEVVERLPAVTRVRPVQGSAAADPVQAERLARAAIATARETGDARYWGRAQAALAPWWNKADAPAALAVLQATVQQGRHDFGEARQVLQAVLARDPGQAQGWLDLASLERLSGRYPAALQACDAVARAGALLYAQACQLETLSLQGRHDEARKGLQRLLDQATEPAQRGWLASLLAEHEERAGRDTAALAAYRLSLQAAPDLYTRIALADLLLRTGQPAEVLEVLRAQPDTDAVLLRQALALRQRGDAGWTALRDSLRTRADELARRGDAADAHAREQALAALWLHDDAPAALALARRNLALQREPIDWWLALQSAQRAGDDAALRGLRQELQASGLVDRRLVERTP</sequence>
<dbReference type="InterPro" id="IPR011990">
    <property type="entry name" value="TPR-like_helical_dom_sf"/>
</dbReference>
<feature type="signal peptide" evidence="1">
    <location>
        <begin position="1"/>
        <end position="19"/>
    </location>
</feature>
<keyword evidence="3" id="KW-1185">Reference proteome</keyword>
<accession>A0A368YDW8</accession>
<comment type="caution">
    <text evidence="2">The sequence shown here is derived from an EMBL/GenBank/DDBJ whole genome shotgun (WGS) entry which is preliminary data.</text>
</comment>
<feature type="chain" id="PRO_5016826276" evidence="1">
    <location>
        <begin position="20"/>
        <end position="375"/>
    </location>
</feature>
<organism evidence="2 3">
    <name type="scientific">Pseudorhodoferax soli</name>
    <dbReference type="NCBI Taxonomy" id="545864"/>
    <lineage>
        <taxon>Bacteria</taxon>
        <taxon>Pseudomonadati</taxon>
        <taxon>Pseudomonadota</taxon>
        <taxon>Betaproteobacteria</taxon>
        <taxon>Burkholderiales</taxon>
        <taxon>Comamonadaceae</taxon>
    </lineage>
</organism>
<dbReference type="OrthoDB" id="9777400at2"/>
<keyword evidence="1" id="KW-0732">Signal</keyword>
<dbReference type="Gene3D" id="1.25.40.10">
    <property type="entry name" value="Tetratricopeptide repeat domain"/>
    <property type="match status" value="1"/>
</dbReference>
<dbReference type="AlphaFoldDB" id="A0A368YDW8"/>
<dbReference type="RefSeq" id="WP_114466421.1">
    <property type="nucleotide sequence ID" value="NZ_QPJK01000001.1"/>
</dbReference>
<dbReference type="EMBL" id="QPJK01000001">
    <property type="protein sequence ID" value="RCW76374.1"/>
    <property type="molecule type" value="Genomic_DNA"/>
</dbReference>
<proteinExistence type="predicted"/>
<evidence type="ECO:0000313" key="2">
    <source>
        <dbReference type="EMBL" id="RCW76374.1"/>
    </source>
</evidence>
<dbReference type="SUPFAM" id="SSF48452">
    <property type="entry name" value="TPR-like"/>
    <property type="match status" value="1"/>
</dbReference>
<gene>
    <name evidence="2" type="ORF">DES41_101980</name>
</gene>
<dbReference type="Proteomes" id="UP000252884">
    <property type="component" value="Unassembled WGS sequence"/>
</dbReference>
<name>A0A368YDW8_9BURK</name>
<evidence type="ECO:0000256" key="1">
    <source>
        <dbReference type="SAM" id="SignalP"/>
    </source>
</evidence>
<evidence type="ECO:0000313" key="3">
    <source>
        <dbReference type="Proteomes" id="UP000252884"/>
    </source>
</evidence>
<reference evidence="2 3" key="1">
    <citation type="submission" date="2018-07" db="EMBL/GenBank/DDBJ databases">
        <title>Genomic Encyclopedia of Type Strains, Phase IV (KMG-IV): sequencing the most valuable type-strain genomes for metagenomic binning, comparative biology and taxonomic classification.</title>
        <authorList>
            <person name="Goeker M."/>
        </authorList>
    </citation>
    <scope>NUCLEOTIDE SEQUENCE [LARGE SCALE GENOMIC DNA]</scope>
    <source>
        <strain evidence="2 3">DSM 21634</strain>
    </source>
</reference>
<protein>
    <submittedName>
        <fullName evidence="2">Tetratricopeptide repeat protein</fullName>
    </submittedName>
</protein>